<keyword evidence="2" id="KW-1185">Reference proteome</keyword>
<proteinExistence type="predicted"/>
<evidence type="ECO:0000313" key="1">
    <source>
        <dbReference type="EMBL" id="MDR6211090.1"/>
    </source>
</evidence>
<accession>A0ACC6IK94</accession>
<gene>
    <name evidence="1" type="ORF">QE364_002809</name>
</gene>
<dbReference type="EMBL" id="JAVIZJ010000007">
    <property type="protein sequence ID" value="MDR6211090.1"/>
    <property type="molecule type" value="Genomic_DNA"/>
</dbReference>
<protein>
    <submittedName>
        <fullName evidence="1">Citrate lyase subunit beta/citryl-CoA lyase</fullName>
        <ecNumber evidence="1">4.1.3.34</ecNumber>
    </submittedName>
</protein>
<evidence type="ECO:0000313" key="2">
    <source>
        <dbReference type="Proteomes" id="UP001261666"/>
    </source>
</evidence>
<sequence length="294" mass="30484">MSAWLPGPGWLFCPADRPERYVKALDRADVVILDLEDAVARPAKAAARDAVRRLAETGGLDLERTVVRVNAADDAAEHTHDVALLAAAGVRRVMLAKAEEPAAVAALAAGGAHEVLPLLETPRGIENAGPIAATDGVVAVMWGADDLVAAMGGTGSRRADGSYRDVARYARERTLVAAKAHGRLALDAVHMDIADTDGLAAAAEDAAAVGFDATVAIHPSQVAVIRAAYAPSPERLAWAEGLLAAYPDGLSGAGGVGTHEGRMVDGPIFAQARTVLRRAAATTRPRDQQRGDHA</sequence>
<dbReference type="EC" id="4.1.3.34" evidence="1"/>
<reference evidence="1" key="1">
    <citation type="submission" date="2023-08" db="EMBL/GenBank/DDBJ databases">
        <title>Functional and genomic diversity of the sorghum phyllosphere microbiome.</title>
        <authorList>
            <person name="Shade A."/>
        </authorList>
    </citation>
    <scope>NUCLEOTIDE SEQUENCE</scope>
    <source>
        <strain evidence="1">SORGH_AS_0885</strain>
    </source>
</reference>
<dbReference type="Proteomes" id="UP001261666">
    <property type="component" value="Unassembled WGS sequence"/>
</dbReference>
<name>A0ACC6IK94_9ACTN</name>
<comment type="caution">
    <text evidence="1">The sequence shown here is derived from an EMBL/GenBank/DDBJ whole genome shotgun (WGS) entry which is preliminary data.</text>
</comment>
<keyword evidence="1" id="KW-0456">Lyase</keyword>
<organism evidence="1 2">
    <name type="scientific">Nocardioides zeae</name>
    <dbReference type="NCBI Taxonomy" id="1457234"/>
    <lineage>
        <taxon>Bacteria</taxon>
        <taxon>Bacillati</taxon>
        <taxon>Actinomycetota</taxon>
        <taxon>Actinomycetes</taxon>
        <taxon>Propionibacteriales</taxon>
        <taxon>Nocardioidaceae</taxon>
        <taxon>Nocardioides</taxon>
    </lineage>
</organism>